<organism evidence="2 3">
    <name type="scientific">Metamycoplasma hyosynoviae</name>
    <dbReference type="NCBI Taxonomy" id="29559"/>
    <lineage>
        <taxon>Bacteria</taxon>
        <taxon>Bacillati</taxon>
        <taxon>Mycoplasmatota</taxon>
        <taxon>Mycoplasmoidales</taxon>
        <taxon>Metamycoplasmataceae</taxon>
        <taxon>Metamycoplasma</taxon>
    </lineage>
</organism>
<dbReference type="RefSeq" id="WP_134076664.1">
    <property type="nucleotide sequence ID" value="NZ_JAQTIN010000009.1"/>
</dbReference>
<proteinExistence type="predicted"/>
<name>A0A4V3FM68_9BACT</name>
<evidence type="ECO:0000256" key="1">
    <source>
        <dbReference type="SAM" id="Phobius"/>
    </source>
</evidence>
<keyword evidence="1" id="KW-0472">Membrane</keyword>
<protein>
    <submittedName>
        <fullName evidence="2">Spermidine/putrescine transport system substrate-binding protein</fullName>
    </submittedName>
</protein>
<dbReference type="EMBL" id="SOCH01000004">
    <property type="protein sequence ID" value="TDU96833.1"/>
    <property type="molecule type" value="Genomic_DNA"/>
</dbReference>
<evidence type="ECO:0000313" key="2">
    <source>
        <dbReference type="EMBL" id="TDU96833.1"/>
    </source>
</evidence>
<evidence type="ECO:0000313" key="3">
    <source>
        <dbReference type="Proteomes" id="UP000294882"/>
    </source>
</evidence>
<accession>A0A4V3FM68</accession>
<dbReference type="AlphaFoldDB" id="A0A4V3FM68"/>
<keyword evidence="1" id="KW-1133">Transmembrane helix</keyword>
<comment type="caution">
    <text evidence="2">The sequence shown here is derived from an EMBL/GenBank/DDBJ whole genome shotgun (WGS) entry which is preliminary data.</text>
</comment>
<reference evidence="2 3" key="1">
    <citation type="submission" date="2019-03" db="EMBL/GenBank/DDBJ databases">
        <title>Genomic Encyclopedia of Archaeal and Bacterial Type Strains, Phase II (KMG-II): from individual species to whole genera.</title>
        <authorList>
            <person name="Goeker M."/>
        </authorList>
    </citation>
    <scope>NUCLEOTIDE SEQUENCE [LARGE SCALE GENOMIC DNA]</scope>
    <source>
        <strain evidence="2 3">ATCC 25591</strain>
    </source>
</reference>
<keyword evidence="1" id="KW-0812">Transmembrane</keyword>
<gene>
    <name evidence="2" type="ORF">JN03_0510</name>
</gene>
<feature type="transmembrane region" description="Helical" evidence="1">
    <location>
        <begin position="12"/>
        <end position="33"/>
    </location>
</feature>
<sequence length="561" mass="67160">MKKRRYLPPYMIKKILLSILIVILFSIFLWILIIRIMNPFKVSIYNYESYLSRNVISKIKKHYSYHTFSEIQEFTKAIHTNKAVAGVGSDHQIAQLILEGKLRKIELRKIFDNYKENEDGLNVFEKEKQFRKFVYSHYEDIVQKHIDIYEQKIIEAIKKANPQNIKTTLTKQNKIIRPFLYYKNDDISKEVIGFEADGKIGIDHFYEFLFPYFIQDKVIAYNINQKYRPQIKNISKIDFKNNYTWHNILTTLINNHGYKMINWTNSYLDNAMIGQFYATEQGLKNYINSQGYVEEITEKNYKEIFNYFFDFVQKSTGFSIKEPLHNKLVTDGLQLVNEIIEPIKTKPDIAIMYNGDTLDSYYANDNFEILEDKKQIDYVKPKNNYILMDAWIISNNVSDKDTDKFLKFWKENVITGSTFTESEYIKHYYQSVLENLVDNEPNKKYEYLTKLFKNKNIEAPFDINELDKNFYKEKFDIFKDNFGFLNSVDNFDSVNYTPPFKYMNNFIKKYYFKEDDMSDDEKAIRIFTIENNSTINHQVYQPIGLKLRTEIIDYYYNNTRS</sequence>
<dbReference type="Proteomes" id="UP000294882">
    <property type="component" value="Unassembled WGS sequence"/>
</dbReference>